<dbReference type="InterPro" id="IPR012943">
    <property type="entry name" value="Cnn_1N"/>
</dbReference>
<dbReference type="EMBL" id="LUKN01002813">
    <property type="protein sequence ID" value="OAQ98567.1"/>
    <property type="molecule type" value="Genomic_DNA"/>
</dbReference>
<protein>
    <submittedName>
        <fullName evidence="7">Uncharacterized protein</fullName>
    </submittedName>
</protein>
<dbReference type="Proteomes" id="UP000243081">
    <property type="component" value="Unassembled WGS sequence"/>
</dbReference>
<keyword evidence="3" id="KW-0175">Coiled coil</keyword>
<dbReference type="AlphaFoldDB" id="A0A179I7C2"/>
<reference evidence="7 8" key="1">
    <citation type="submission" date="2016-03" db="EMBL/GenBank/DDBJ databases">
        <title>Fine-scale spatial genetic structure of a fungal parasite of coffee scale insects.</title>
        <authorList>
            <person name="Jackson D."/>
            <person name="Zemenick K.A."/>
            <person name="Malloure B."/>
            <person name="Quandt C.A."/>
            <person name="James T.Y."/>
        </authorList>
    </citation>
    <scope>NUCLEOTIDE SEQUENCE [LARGE SCALE GENOMIC DNA]</scope>
    <source>
        <strain evidence="7 8">UM487</strain>
    </source>
</reference>
<feature type="region of interest" description="Disordered" evidence="4">
    <location>
        <begin position="476"/>
        <end position="502"/>
    </location>
</feature>
<evidence type="ECO:0000259" key="6">
    <source>
        <dbReference type="Pfam" id="PF12808"/>
    </source>
</evidence>
<feature type="compositionally biased region" description="Low complexity" evidence="4">
    <location>
        <begin position="1"/>
        <end position="10"/>
    </location>
</feature>
<evidence type="ECO:0000256" key="2">
    <source>
        <dbReference type="ARBA" id="ARBA00022490"/>
    </source>
</evidence>
<gene>
    <name evidence="7" type="ORF">LLEC1_05999</name>
</gene>
<evidence type="ECO:0000256" key="1">
    <source>
        <dbReference type="ARBA" id="ARBA00004496"/>
    </source>
</evidence>
<keyword evidence="8" id="KW-1185">Reference proteome</keyword>
<accession>A0A179I7C2</accession>
<organism evidence="7 8">
    <name type="scientific">Cordyceps confragosa</name>
    <name type="common">Lecanicillium lecanii</name>
    <dbReference type="NCBI Taxonomy" id="2714763"/>
    <lineage>
        <taxon>Eukaryota</taxon>
        <taxon>Fungi</taxon>
        <taxon>Dikarya</taxon>
        <taxon>Ascomycota</taxon>
        <taxon>Pezizomycotina</taxon>
        <taxon>Sordariomycetes</taxon>
        <taxon>Hypocreomycetidae</taxon>
        <taxon>Hypocreales</taxon>
        <taxon>Cordycipitaceae</taxon>
        <taxon>Akanthomyces</taxon>
    </lineage>
</organism>
<feature type="coiled-coil region" evidence="3">
    <location>
        <begin position="741"/>
        <end position="832"/>
    </location>
</feature>
<comment type="caution">
    <text evidence="7">The sequence shown here is derived from an EMBL/GenBank/DDBJ whole genome shotgun (WGS) entry which is preliminary data.</text>
</comment>
<comment type="subcellular location">
    <subcellularLocation>
        <location evidence="1">Cytoplasm</location>
    </subcellularLocation>
</comment>
<evidence type="ECO:0000256" key="3">
    <source>
        <dbReference type="SAM" id="Coils"/>
    </source>
</evidence>
<evidence type="ECO:0000313" key="8">
    <source>
        <dbReference type="Proteomes" id="UP000243081"/>
    </source>
</evidence>
<feature type="coiled-coil region" evidence="3">
    <location>
        <begin position="646"/>
        <end position="687"/>
    </location>
</feature>
<sequence>MAFFLSSTSDNRPRSRRSNASRGSSRNASPHAADASSSTVAAPVTNNLSQAALRQHFQEVESSFLPTLSPVPTAPAKGQPATDDTFLFDSPQKIDLQHLPSVGHNEEPDSTSVNLETISQLEEFDSSPLKAAVARTIERALAEQHAKHVDIPESLADELKESLVDELEKSVNLETISQLEEFDSSPLKAAVTQTIERVLAEQQAKNVDVPESVADELKESLADEFEKSIIEDYVLNTLNEDIKESVYGELRRSMAEEIKESEAEELKFQSALEYPPNKRVIPDTLRGLTLKEQNSTIERLSKQNFDLKLKVSFLTKRLGETSAENVNATLAANVELGNRVSVLQGDNKVLRKQIKELRKRIEEDEDRVSTSGSGSDQPSDREQELLNHVFYLEQQLEKVTIRSETLEVSMASTLHVIEQVRHENSELRRDLGAQTSMLTSRNREGELLRQQIEELKFAQGGSGPVSTAADSILERSVSRAGARHRSPSNSHTLLATAQDAEREDLENRLARARDGMNEAKLKNQALEREIELCMTDFEAQVNRTNQATDYANSIAQQLDVALNDCVAVQSERIAAEGERDIARDERDKIAAEFEELQEQAQAELDILDLEVDKLHSQLADRDSDLTEVQTSMRDINKKLIAFEDDSYRKDQKIERLKAELDSANRELEAYEQKLAEESEKNRRISVQQETFLGEISFLREEQEADKLRIGQLETTVADEKDRAKELDECLQQERTQRELVANQEKQQVQQFVNELNRAMSDAKDETRRLRKNLSSREAEAKVWKERLQELEDNLRNALGDLNITRTGFVESITKMQREHERTLRKLDMAKASAAEKDRIVRHRDNAIEQFAMDNQKNAHRMEKLERMEVAYQKLKVDHETLKTANDVRARAAAKSSAGSCPSPSIHRGPGERDKPLMMRLRNLEAKLLMEREARELDRENARKRLSSLEEENKGLRGKVARRQKN</sequence>
<name>A0A179I7C2_CORDF</name>
<feature type="compositionally biased region" description="Low complexity" evidence="4">
    <location>
        <begin position="20"/>
        <end position="29"/>
    </location>
</feature>
<feature type="compositionally biased region" description="Basic residues" evidence="4">
    <location>
        <begin position="955"/>
        <end position="965"/>
    </location>
</feature>
<dbReference type="OrthoDB" id="10255000at2759"/>
<dbReference type="InterPro" id="IPR024545">
    <property type="entry name" value="Mto1-like_Mto2p-bd"/>
</dbReference>
<feature type="region of interest" description="Disordered" evidence="4">
    <location>
        <begin position="893"/>
        <end position="913"/>
    </location>
</feature>
<proteinExistence type="predicted"/>
<dbReference type="Pfam" id="PF07989">
    <property type="entry name" value="Cnn_1N"/>
    <property type="match status" value="1"/>
</dbReference>
<evidence type="ECO:0000256" key="4">
    <source>
        <dbReference type="SAM" id="MobiDB-lite"/>
    </source>
</evidence>
<feature type="region of interest" description="Disordered" evidence="4">
    <location>
        <begin position="931"/>
        <end position="965"/>
    </location>
</feature>
<evidence type="ECO:0000313" key="7">
    <source>
        <dbReference type="EMBL" id="OAQ98567.1"/>
    </source>
</evidence>
<feature type="domain" description="Mto1-like Mto2p-binding" evidence="6">
    <location>
        <begin position="918"/>
        <end position="964"/>
    </location>
</feature>
<dbReference type="Pfam" id="PF12808">
    <property type="entry name" value="Mto2_bdg"/>
    <property type="match status" value="1"/>
</dbReference>
<feature type="region of interest" description="Disordered" evidence="4">
    <location>
        <begin position="361"/>
        <end position="381"/>
    </location>
</feature>
<feature type="region of interest" description="Disordered" evidence="4">
    <location>
        <begin position="1"/>
        <end position="42"/>
    </location>
</feature>
<feature type="coiled-coil region" evidence="3">
    <location>
        <begin position="579"/>
        <end position="617"/>
    </location>
</feature>
<feature type="compositionally biased region" description="Basic and acidic residues" evidence="4">
    <location>
        <begin position="931"/>
        <end position="954"/>
    </location>
</feature>
<dbReference type="GO" id="GO:0005737">
    <property type="term" value="C:cytoplasm"/>
    <property type="evidence" value="ECO:0007669"/>
    <property type="project" value="UniProtKB-SubCell"/>
</dbReference>
<keyword evidence="2" id="KW-0963">Cytoplasm</keyword>
<dbReference type="GO" id="GO:0005815">
    <property type="term" value="C:microtubule organizing center"/>
    <property type="evidence" value="ECO:0007669"/>
    <property type="project" value="InterPro"/>
</dbReference>
<evidence type="ECO:0000259" key="5">
    <source>
        <dbReference type="Pfam" id="PF07989"/>
    </source>
</evidence>
<feature type="domain" description="Centrosomin N-terminal motif 1" evidence="5">
    <location>
        <begin position="289"/>
        <end position="362"/>
    </location>
</feature>